<comment type="subcellular location">
    <subcellularLocation>
        <location evidence="1">Membrane</location>
    </subcellularLocation>
</comment>
<evidence type="ECO:0000256" key="2">
    <source>
        <dbReference type="ARBA" id="ARBA00023136"/>
    </source>
</evidence>
<dbReference type="RefSeq" id="WP_138446417.1">
    <property type="nucleotide sequence ID" value="NZ_VBUT01000002.1"/>
</dbReference>
<dbReference type="PANTHER" id="PTHR37042">
    <property type="entry name" value="OUTER MEMBRANE PROTEIN RV1973"/>
    <property type="match status" value="1"/>
</dbReference>
<keyword evidence="4" id="KW-1133">Transmembrane helix</keyword>
<feature type="region of interest" description="Disordered" evidence="3">
    <location>
        <begin position="1"/>
        <end position="22"/>
    </location>
</feature>
<proteinExistence type="predicted"/>
<dbReference type="PANTHER" id="PTHR37042:SF4">
    <property type="entry name" value="OUTER MEMBRANE PROTEIN RV1973"/>
    <property type="match status" value="1"/>
</dbReference>
<comment type="caution">
    <text evidence="5">The sequence shown here is derived from an EMBL/GenBank/DDBJ whole genome shotgun (WGS) entry which is preliminary data.</text>
</comment>
<feature type="transmembrane region" description="Helical" evidence="4">
    <location>
        <begin position="31"/>
        <end position="53"/>
    </location>
</feature>
<protein>
    <recommendedName>
        <fullName evidence="7">Mce-associated membrane protein</fullName>
    </recommendedName>
</protein>
<dbReference type="GO" id="GO:0016020">
    <property type="term" value="C:membrane"/>
    <property type="evidence" value="ECO:0007669"/>
    <property type="project" value="UniProtKB-SubCell"/>
</dbReference>
<evidence type="ECO:0000313" key="6">
    <source>
        <dbReference type="Proteomes" id="UP000306378"/>
    </source>
</evidence>
<evidence type="ECO:0000313" key="5">
    <source>
        <dbReference type="EMBL" id="TLF80766.1"/>
    </source>
</evidence>
<sequence>MSHEPENSTAATTAEQQTSPSPRSISFTVTAVVRAAVAAVLVVALVVVSWLLVMARSDIADRDAAAAAERRAEQVATDYAVGSATVDFSDINAWVARLKANTSPELAAKFEATAPELERILVPLQWKSTAGPIATTVESESGGVYKVLVFVDVNSTNSQDPAGARTTVTYAVTVDANNGWHVTDVGSTGSALPVK</sequence>
<gene>
    <name evidence="5" type="ORF">FEK34_03425</name>
</gene>
<dbReference type="AlphaFoldDB" id="A0A5R8NX75"/>
<organism evidence="5 6">
    <name type="scientific">Nocardia cyriacigeorgica</name>
    <dbReference type="NCBI Taxonomy" id="135487"/>
    <lineage>
        <taxon>Bacteria</taxon>
        <taxon>Bacillati</taxon>
        <taxon>Actinomycetota</taxon>
        <taxon>Actinomycetes</taxon>
        <taxon>Mycobacteriales</taxon>
        <taxon>Nocardiaceae</taxon>
        <taxon>Nocardia</taxon>
    </lineage>
</organism>
<reference evidence="5 6" key="1">
    <citation type="submission" date="2019-05" db="EMBL/GenBank/DDBJ databases">
        <title>Genomes sequences of two Nocardia cyriacigeorgica environmental isolates, type strains Nocardia asteroides ATCC 19247 and Nocardia cyriacigeorgica DSM 44484.</title>
        <authorList>
            <person name="Vautrin F."/>
            <person name="Bergeron E."/>
            <person name="Dubost A."/>
            <person name="Abrouk D."/>
            <person name="Rodriguez Nava V."/>
            <person name="Pujic P."/>
        </authorList>
    </citation>
    <scope>NUCLEOTIDE SEQUENCE [LARGE SCALE GENOMIC DNA]</scope>
    <source>
        <strain evidence="5 6">EML 446</strain>
    </source>
</reference>
<evidence type="ECO:0000256" key="4">
    <source>
        <dbReference type="SAM" id="Phobius"/>
    </source>
</evidence>
<evidence type="ECO:0000256" key="1">
    <source>
        <dbReference type="ARBA" id="ARBA00004370"/>
    </source>
</evidence>
<evidence type="ECO:0000256" key="3">
    <source>
        <dbReference type="SAM" id="MobiDB-lite"/>
    </source>
</evidence>
<keyword evidence="4" id="KW-0812">Transmembrane</keyword>
<dbReference type="EMBL" id="VBUT01000002">
    <property type="protein sequence ID" value="TLF80766.1"/>
    <property type="molecule type" value="Genomic_DNA"/>
</dbReference>
<evidence type="ECO:0008006" key="7">
    <source>
        <dbReference type="Google" id="ProtNLM"/>
    </source>
</evidence>
<keyword evidence="2 4" id="KW-0472">Membrane</keyword>
<dbReference type="Proteomes" id="UP000306378">
    <property type="component" value="Unassembled WGS sequence"/>
</dbReference>
<accession>A0A5R8NX75</accession>
<name>A0A5R8NX75_9NOCA</name>